<dbReference type="KEGG" id="pta:HPL003_12175"/>
<dbReference type="AlphaFoldDB" id="G7W212"/>
<reference evidence="2" key="1">
    <citation type="submission" date="2011-11" db="EMBL/GenBank/DDBJ databases">
        <title>Complete sequence of Paenibacillus terrae HPL-003.</title>
        <authorList>
            <person name="Shin S.H."/>
            <person name="Kim S."/>
            <person name="Kim J.Y."/>
        </authorList>
    </citation>
    <scope>NUCLEOTIDE SEQUENCE [LARGE SCALE GENOMIC DNA]</scope>
    <source>
        <strain evidence="2">HPL-003</strain>
    </source>
</reference>
<dbReference type="Gene3D" id="1.10.287.1120">
    <property type="entry name" value="Bipartite methylase S protein"/>
    <property type="match status" value="1"/>
</dbReference>
<proteinExistence type="predicted"/>
<reference key="2">
    <citation type="submission" date="2011-11" db="EMBL/GenBank/DDBJ databases">
        <authorList>
            <person name="Shin S.H."/>
            <person name="Kim S."/>
            <person name="Kim J.Y."/>
        </authorList>
    </citation>
    <scope>NUCLEOTIDE SEQUENCE</scope>
    <source>
        <strain>HPL-003</strain>
    </source>
</reference>
<dbReference type="HOGENOM" id="CLU_3046143_0_0_9"/>
<gene>
    <name evidence="1" type="ordered locus">HPL003_12175</name>
</gene>
<evidence type="ECO:0000313" key="1">
    <source>
        <dbReference type="EMBL" id="AET59192.1"/>
    </source>
</evidence>
<dbReference type="SUPFAM" id="SSF116734">
    <property type="entry name" value="DNA methylase specificity domain"/>
    <property type="match status" value="1"/>
</dbReference>
<organism evidence="1 2">
    <name type="scientific">Paenibacillus terrae (strain HPL-003)</name>
    <dbReference type="NCBI Taxonomy" id="985665"/>
    <lineage>
        <taxon>Bacteria</taxon>
        <taxon>Bacillati</taxon>
        <taxon>Bacillota</taxon>
        <taxon>Bacilli</taxon>
        <taxon>Bacillales</taxon>
        <taxon>Paenibacillaceae</taxon>
        <taxon>Paenibacillus</taxon>
    </lineage>
</organism>
<protein>
    <submittedName>
        <fullName evidence="1">Sau1hsdS1</fullName>
    </submittedName>
</protein>
<reference evidence="1 2" key="3">
    <citation type="journal article" date="2012" name="J. Bacteriol.">
        <title>Genome Sequence of Paenibacillus terrae HPL-003, a Xylanase-Producing Bacterium Isolated from Soil Found in Forest Residue.</title>
        <authorList>
            <person name="Shin S.H."/>
            <person name="Kim S."/>
            <person name="Kim J.Y."/>
            <person name="Song H.Y."/>
            <person name="Cho S.J."/>
            <person name="Kim D.R."/>
            <person name="Lee K.I."/>
            <person name="Lim H.K."/>
            <person name="Park N.J."/>
            <person name="Hwang I.T."/>
            <person name="Yang K.S."/>
        </authorList>
    </citation>
    <scope>NUCLEOTIDE SEQUENCE [LARGE SCALE GENOMIC DNA]</scope>
    <source>
        <strain evidence="1 2">HPL-003</strain>
    </source>
</reference>
<dbReference type="Proteomes" id="UP000005876">
    <property type="component" value="Chromosome"/>
</dbReference>
<dbReference type="EMBL" id="CP003107">
    <property type="protein sequence ID" value="AET59192.1"/>
    <property type="molecule type" value="Genomic_DNA"/>
</dbReference>
<name>G7W212_PAETH</name>
<dbReference type="REBASE" id="41559">
    <property type="entry name" value="S.Pte3ORF12175P"/>
</dbReference>
<evidence type="ECO:0000313" key="2">
    <source>
        <dbReference type="Proteomes" id="UP000005876"/>
    </source>
</evidence>
<dbReference type="eggNOG" id="COG0732">
    <property type="taxonomic scope" value="Bacteria"/>
</dbReference>
<accession>G7W212</accession>
<sequence>MELVGSEFYFPKDKREQDKIGEFFSDLDHLITLHKRKLEHLQEQKKALLQQMFI</sequence>